<evidence type="ECO:0000313" key="3">
    <source>
        <dbReference type="Proteomes" id="UP000499080"/>
    </source>
</evidence>
<feature type="region of interest" description="Disordered" evidence="1">
    <location>
        <begin position="39"/>
        <end position="82"/>
    </location>
</feature>
<proteinExistence type="predicted"/>
<sequence>MPKSDENWRGMVEMFGFPFCPDFHSALWAIKLKRYLEKGREPLSQKRKPQNGERGVERSHESRAGSPVLKAGGGIGAVALGE</sequence>
<dbReference type="EMBL" id="BGPR01000605">
    <property type="protein sequence ID" value="GBM28200.1"/>
    <property type="molecule type" value="Genomic_DNA"/>
</dbReference>
<evidence type="ECO:0000256" key="1">
    <source>
        <dbReference type="SAM" id="MobiDB-lite"/>
    </source>
</evidence>
<dbReference type="Proteomes" id="UP000499080">
    <property type="component" value="Unassembled WGS sequence"/>
</dbReference>
<accession>A0A4Y2EGE4</accession>
<keyword evidence="3" id="KW-1185">Reference proteome</keyword>
<comment type="caution">
    <text evidence="2">The sequence shown here is derived from an EMBL/GenBank/DDBJ whole genome shotgun (WGS) entry which is preliminary data.</text>
</comment>
<dbReference type="AlphaFoldDB" id="A0A4Y2EGE4"/>
<name>A0A4Y2EGE4_ARAVE</name>
<gene>
    <name evidence="2" type="ORF">AVEN_36147_1</name>
</gene>
<evidence type="ECO:0000313" key="2">
    <source>
        <dbReference type="EMBL" id="GBM28200.1"/>
    </source>
</evidence>
<feature type="compositionally biased region" description="Basic and acidic residues" evidence="1">
    <location>
        <begin position="39"/>
        <end position="63"/>
    </location>
</feature>
<organism evidence="2 3">
    <name type="scientific">Araneus ventricosus</name>
    <name type="common">Orbweaver spider</name>
    <name type="synonym">Epeira ventricosa</name>
    <dbReference type="NCBI Taxonomy" id="182803"/>
    <lineage>
        <taxon>Eukaryota</taxon>
        <taxon>Metazoa</taxon>
        <taxon>Ecdysozoa</taxon>
        <taxon>Arthropoda</taxon>
        <taxon>Chelicerata</taxon>
        <taxon>Arachnida</taxon>
        <taxon>Araneae</taxon>
        <taxon>Araneomorphae</taxon>
        <taxon>Entelegynae</taxon>
        <taxon>Araneoidea</taxon>
        <taxon>Araneidae</taxon>
        <taxon>Araneus</taxon>
    </lineage>
</organism>
<protein>
    <submittedName>
        <fullName evidence="2">Uncharacterized protein</fullName>
    </submittedName>
</protein>
<reference evidence="2 3" key="1">
    <citation type="journal article" date="2019" name="Sci. Rep.">
        <title>Orb-weaving spider Araneus ventricosus genome elucidates the spidroin gene catalogue.</title>
        <authorList>
            <person name="Kono N."/>
            <person name="Nakamura H."/>
            <person name="Ohtoshi R."/>
            <person name="Moran D.A.P."/>
            <person name="Shinohara A."/>
            <person name="Yoshida Y."/>
            <person name="Fujiwara M."/>
            <person name="Mori M."/>
            <person name="Tomita M."/>
            <person name="Arakawa K."/>
        </authorList>
    </citation>
    <scope>NUCLEOTIDE SEQUENCE [LARGE SCALE GENOMIC DNA]</scope>
</reference>